<proteinExistence type="predicted"/>
<feature type="compositionally biased region" description="Basic and acidic residues" evidence="1">
    <location>
        <begin position="1"/>
        <end position="10"/>
    </location>
</feature>
<feature type="compositionally biased region" description="Basic and acidic residues" evidence="1">
    <location>
        <begin position="19"/>
        <end position="28"/>
    </location>
</feature>
<protein>
    <submittedName>
        <fullName evidence="2">Uncharacterized protein</fullName>
    </submittedName>
</protein>
<dbReference type="AlphaFoldDB" id="A0AAE1EMQ3"/>
<accession>A0AAE1EMQ3</accession>
<sequence length="92" mass="10520">MPGRDKELRRIVTGWQVKGRREGRREDSPSPSLYPNPSPPLYPNPSSPLFTIPFSLLFDLRHPVHYKYHLPPFPPPPGPGEVIAEVGKNQRR</sequence>
<comment type="caution">
    <text evidence="2">The sequence shown here is derived from an EMBL/GenBank/DDBJ whole genome shotgun (WGS) entry which is preliminary data.</text>
</comment>
<name>A0AAE1EMQ3_PETCI</name>
<feature type="compositionally biased region" description="Pro residues" evidence="1">
    <location>
        <begin position="32"/>
        <end position="42"/>
    </location>
</feature>
<feature type="region of interest" description="Disordered" evidence="1">
    <location>
        <begin position="71"/>
        <end position="92"/>
    </location>
</feature>
<feature type="region of interest" description="Disordered" evidence="1">
    <location>
        <begin position="1"/>
        <end position="42"/>
    </location>
</feature>
<evidence type="ECO:0000313" key="2">
    <source>
        <dbReference type="EMBL" id="KAK3857458.1"/>
    </source>
</evidence>
<organism evidence="2 3">
    <name type="scientific">Petrolisthes cinctipes</name>
    <name type="common">Flat porcelain crab</name>
    <dbReference type="NCBI Taxonomy" id="88211"/>
    <lineage>
        <taxon>Eukaryota</taxon>
        <taxon>Metazoa</taxon>
        <taxon>Ecdysozoa</taxon>
        <taxon>Arthropoda</taxon>
        <taxon>Crustacea</taxon>
        <taxon>Multicrustacea</taxon>
        <taxon>Malacostraca</taxon>
        <taxon>Eumalacostraca</taxon>
        <taxon>Eucarida</taxon>
        <taxon>Decapoda</taxon>
        <taxon>Pleocyemata</taxon>
        <taxon>Anomura</taxon>
        <taxon>Galatheoidea</taxon>
        <taxon>Porcellanidae</taxon>
        <taxon>Petrolisthes</taxon>
    </lineage>
</organism>
<dbReference type="Proteomes" id="UP001286313">
    <property type="component" value="Unassembled WGS sequence"/>
</dbReference>
<evidence type="ECO:0000256" key="1">
    <source>
        <dbReference type="SAM" id="MobiDB-lite"/>
    </source>
</evidence>
<gene>
    <name evidence="2" type="ORF">Pcinc_036291</name>
</gene>
<evidence type="ECO:0000313" key="3">
    <source>
        <dbReference type="Proteomes" id="UP001286313"/>
    </source>
</evidence>
<reference evidence="2" key="1">
    <citation type="submission" date="2023-10" db="EMBL/GenBank/DDBJ databases">
        <title>Genome assemblies of two species of porcelain crab, Petrolisthes cinctipes and Petrolisthes manimaculis (Anomura: Porcellanidae).</title>
        <authorList>
            <person name="Angst P."/>
        </authorList>
    </citation>
    <scope>NUCLEOTIDE SEQUENCE</scope>
    <source>
        <strain evidence="2">PB745_01</strain>
        <tissue evidence="2">Gill</tissue>
    </source>
</reference>
<dbReference type="EMBL" id="JAWQEG010005600">
    <property type="protein sequence ID" value="KAK3857458.1"/>
    <property type="molecule type" value="Genomic_DNA"/>
</dbReference>
<keyword evidence="3" id="KW-1185">Reference proteome</keyword>